<dbReference type="EMBL" id="LAZR01002850">
    <property type="protein sequence ID" value="KKN24865.1"/>
    <property type="molecule type" value="Genomic_DNA"/>
</dbReference>
<evidence type="ECO:0000313" key="1">
    <source>
        <dbReference type="EMBL" id="KKN24865.1"/>
    </source>
</evidence>
<comment type="caution">
    <text evidence="1">The sequence shown here is derived from an EMBL/GenBank/DDBJ whole genome shotgun (WGS) entry which is preliminary data.</text>
</comment>
<name>A0A0F9NZF8_9ZZZZ</name>
<reference evidence="1" key="1">
    <citation type="journal article" date="2015" name="Nature">
        <title>Complex archaea that bridge the gap between prokaryotes and eukaryotes.</title>
        <authorList>
            <person name="Spang A."/>
            <person name="Saw J.H."/>
            <person name="Jorgensen S.L."/>
            <person name="Zaremba-Niedzwiedzka K."/>
            <person name="Martijn J."/>
            <person name="Lind A.E."/>
            <person name="van Eijk R."/>
            <person name="Schleper C."/>
            <person name="Guy L."/>
            <person name="Ettema T.J."/>
        </authorList>
    </citation>
    <scope>NUCLEOTIDE SEQUENCE</scope>
</reference>
<dbReference type="AlphaFoldDB" id="A0A0F9NZF8"/>
<organism evidence="1">
    <name type="scientific">marine sediment metagenome</name>
    <dbReference type="NCBI Taxonomy" id="412755"/>
    <lineage>
        <taxon>unclassified sequences</taxon>
        <taxon>metagenomes</taxon>
        <taxon>ecological metagenomes</taxon>
    </lineage>
</organism>
<proteinExistence type="predicted"/>
<sequence>MTPAELKNQVEQGKDRFFFTRKTMRFFGDTMRNYGVKDAGEVWELYRKHPVNHGLSSSAYFDKKTYRRVFAKS</sequence>
<protein>
    <submittedName>
        <fullName evidence="1">Uncharacterized protein</fullName>
    </submittedName>
</protein>
<accession>A0A0F9NZF8</accession>
<gene>
    <name evidence="1" type="ORF">LCGC14_0890670</name>
</gene>